<dbReference type="NCBIfam" id="TIGR00877">
    <property type="entry name" value="purD"/>
    <property type="match status" value="1"/>
</dbReference>
<dbReference type="GO" id="GO:0004637">
    <property type="term" value="F:phosphoribosylamine-glycine ligase activity"/>
    <property type="evidence" value="ECO:0007669"/>
    <property type="project" value="UniProtKB-UniRule"/>
</dbReference>
<dbReference type="SUPFAM" id="SSF51246">
    <property type="entry name" value="Rudiment single hybrid motif"/>
    <property type="match status" value="1"/>
</dbReference>
<dbReference type="Gene3D" id="3.90.600.10">
    <property type="entry name" value="Phosphoribosylglycinamide synthetase, C-terminal domain"/>
    <property type="match status" value="1"/>
</dbReference>
<dbReference type="Gene3D" id="3.30.470.20">
    <property type="entry name" value="ATP-grasp fold, B domain"/>
    <property type="match status" value="1"/>
</dbReference>
<evidence type="ECO:0000256" key="8">
    <source>
        <dbReference type="ARBA" id="ARBA00022755"/>
    </source>
</evidence>
<sequence length="414" mass="46213">MNIMILGSGGREHALAWNFSQSEKVNKIFCVPGNAGTAFENKCENLTLKDTELIDFAKKNVDITFVGPEQPLVDGIVDEFKKNKLKIFGPSKNGAKLEASKGFSKEFMKKYGVQTAKYEIFESYENALEYLKNSKFPIVIKADGLAAGKGVFIAETFKLGKDFLCEIMKKNKFGEAGKKVVIEEFLQGFEASIFALTDGENIKIITSAKDHKKILDGEKGLNTGGMGAICPHPQLTTEILQKFETKIMIPTLNGIKHEDMEYNGVLFFGIIVQSEEPYLLEYNVRFGDPETQAIMPLLETNMLEISEKTIENKIDKLKIKLKNNSSCCIVAVSNGYPETYEKGYKINLKNNIESKIFYAGTSFKDNELITSGGRVLSVVSTEETLEKAIKKAYNDIKEISFEGIYYRKDIGGIS</sequence>
<evidence type="ECO:0000256" key="10">
    <source>
        <dbReference type="ARBA" id="ARBA00023211"/>
    </source>
</evidence>
<dbReference type="Proteomes" id="UP000516361">
    <property type="component" value="Chromosome"/>
</dbReference>
<dbReference type="EC" id="6.3.4.13" evidence="4 14"/>
<dbReference type="InterPro" id="IPR020562">
    <property type="entry name" value="PRibGlycinamide_synth_N"/>
</dbReference>
<dbReference type="PANTHER" id="PTHR43472:SF1">
    <property type="entry name" value="PHOSPHORIBOSYLAMINE--GLYCINE LIGASE, CHLOROPLASTIC"/>
    <property type="match status" value="1"/>
</dbReference>
<dbReference type="EMBL" id="AP018712">
    <property type="protein sequence ID" value="BBE31241.1"/>
    <property type="molecule type" value="Genomic_DNA"/>
</dbReference>
<dbReference type="PANTHER" id="PTHR43472">
    <property type="entry name" value="PHOSPHORIBOSYLAMINE--GLYCINE LIGASE"/>
    <property type="match status" value="1"/>
</dbReference>
<dbReference type="InterPro" id="IPR020559">
    <property type="entry name" value="PRibGlycinamide_synth_CS"/>
</dbReference>
<dbReference type="PROSITE" id="PS00184">
    <property type="entry name" value="GARS"/>
    <property type="match status" value="1"/>
</dbReference>
<evidence type="ECO:0000256" key="2">
    <source>
        <dbReference type="ARBA" id="ARBA00001946"/>
    </source>
</evidence>
<evidence type="ECO:0000313" key="18">
    <source>
        <dbReference type="Proteomes" id="UP000516361"/>
    </source>
</evidence>
<dbReference type="Pfam" id="PF02844">
    <property type="entry name" value="GARS_N"/>
    <property type="match status" value="1"/>
</dbReference>
<feature type="domain" description="ATP-grasp" evidence="16">
    <location>
        <begin position="105"/>
        <end position="311"/>
    </location>
</feature>
<evidence type="ECO:0000256" key="15">
    <source>
        <dbReference type="PROSITE-ProRule" id="PRU00409"/>
    </source>
</evidence>
<comment type="catalytic activity">
    <reaction evidence="14">
        <text>5-phospho-beta-D-ribosylamine + glycine + ATP = N(1)-(5-phospho-beta-D-ribosyl)glycinamide + ADP + phosphate + H(+)</text>
        <dbReference type="Rhea" id="RHEA:17453"/>
        <dbReference type="ChEBI" id="CHEBI:15378"/>
        <dbReference type="ChEBI" id="CHEBI:30616"/>
        <dbReference type="ChEBI" id="CHEBI:43474"/>
        <dbReference type="ChEBI" id="CHEBI:57305"/>
        <dbReference type="ChEBI" id="CHEBI:58681"/>
        <dbReference type="ChEBI" id="CHEBI:143788"/>
        <dbReference type="ChEBI" id="CHEBI:456216"/>
        <dbReference type="EC" id="6.3.4.13"/>
    </reaction>
</comment>
<dbReference type="InterPro" id="IPR016185">
    <property type="entry name" value="PreATP-grasp_dom_sf"/>
</dbReference>
<dbReference type="InterPro" id="IPR020561">
    <property type="entry name" value="PRibGlycinamid_synth_ATP-grasp"/>
</dbReference>
<dbReference type="GO" id="GO:0009113">
    <property type="term" value="P:purine nucleobase biosynthetic process"/>
    <property type="evidence" value="ECO:0007669"/>
    <property type="project" value="InterPro"/>
</dbReference>
<dbReference type="InterPro" id="IPR013815">
    <property type="entry name" value="ATP_grasp_subdomain_1"/>
</dbReference>
<dbReference type="RefSeq" id="WP_190613658.1">
    <property type="nucleotide sequence ID" value="NZ_AP018712.1"/>
</dbReference>
<keyword evidence="6" id="KW-0479">Metal-binding</keyword>
<evidence type="ECO:0000256" key="4">
    <source>
        <dbReference type="ARBA" id="ARBA00013255"/>
    </source>
</evidence>
<dbReference type="UniPathway" id="UPA00074">
    <property type="reaction ID" value="UER00125"/>
</dbReference>
<dbReference type="FunFam" id="3.40.50.20:FF:000006">
    <property type="entry name" value="Phosphoribosylamine--glycine ligase, chloroplastic"/>
    <property type="match status" value="1"/>
</dbReference>
<evidence type="ECO:0000313" key="17">
    <source>
        <dbReference type="EMBL" id="BBE31241.1"/>
    </source>
</evidence>
<dbReference type="GO" id="GO:0006189">
    <property type="term" value="P:'de novo' IMP biosynthetic process"/>
    <property type="evidence" value="ECO:0007669"/>
    <property type="project" value="UniProtKB-UniRule"/>
</dbReference>
<comment type="pathway">
    <text evidence="3 14">Purine metabolism; IMP biosynthesis via de novo pathway; N(1)-(5-phospho-D-ribosyl)glycinamide from 5-phospho-alpha-D-ribose 1-diphosphate: step 2/2.</text>
</comment>
<evidence type="ECO:0000256" key="13">
    <source>
        <dbReference type="ARBA" id="ARBA00042864"/>
    </source>
</evidence>
<dbReference type="Pfam" id="PF01071">
    <property type="entry name" value="GARS_A"/>
    <property type="match status" value="1"/>
</dbReference>
<organism evidence="17 18">
    <name type="scientific">Tepiditoga spiralis</name>
    <dbReference type="NCBI Taxonomy" id="2108365"/>
    <lineage>
        <taxon>Bacteria</taxon>
        <taxon>Thermotogati</taxon>
        <taxon>Thermotogota</taxon>
        <taxon>Thermotogae</taxon>
        <taxon>Petrotogales</taxon>
        <taxon>Petrotogaceae</taxon>
        <taxon>Tepiditoga</taxon>
    </lineage>
</organism>
<dbReference type="AlphaFoldDB" id="A0A7G1G4F0"/>
<dbReference type="InterPro" id="IPR011054">
    <property type="entry name" value="Rudment_hybrid_motif"/>
</dbReference>
<accession>A0A7G1G4F0</accession>
<dbReference type="KEGG" id="ocy:OSSY52_13820"/>
<reference evidence="17 18" key="1">
    <citation type="submission" date="2018-06" db="EMBL/GenBank/DDBJ databases">
        <title>Genome sequencing of Oceanotoga sp. sy52.</title>
        <authorList>
            <person name="Mori K."/>
        </authorList>
    </citation>
    <scope>NUCLEOTIDE SEQUENCE [LARGE SCALE GENOMIC DNA]</scope>
    <source>
        <strain evidence="18">sy52</strain>
    </source>
</reference>
<keyword evidence="7 15" id="KW-0547">Nucleotide-binding</keyword>
<dbReference type="Gene3D" id="3.30.1490.20">
    <property type="entry name" value="ATP-grasp fold, A domain"/>
    <property type="match status" value="1"/>
</dbReference>
<dbReference type="InterPro" id="IPR037123">
    <property type="entry name" value="PRibGlycinamide_synth_C_sf"/>
</dbReference>
<name>A0A7G1G4F0_9BACT</name>
<proteinExistence type="inferred from homology"/>
<protein>
    <recommendedName>
        <fullName evidence="4 14">Phosphoribosylamine--glycine ligase</fullName>
        <ecNumber evidence="4 14">6.3.4.13</ecNumber>
    </recommendedName>
    <alternativeName>
        <fullName evidence="14">GARS</fullName>
    </alternativeName>
    <alternativeName>
        <fullName evidence="12 14">Glycinamide ribonucleotide synthetase</fullName>
    </alternativeName>
    <alternativeName>
        <fullName evidence="13 14">Phosphoribosylglycinamide synthetase</fullName>
    </alternativeName>
</protein>
<dbReference type="SMART" id="SM01210">
    <property type="entry name" value="GARS_C"/>
    <property type="match status" value="1"/>
</dbReference>
<keyword evidence="5 14" id="KW-0436">Ligase</keyword>
<dbReference type="InParanoid" id="A0A7G1G4F0"/>
<evidence type="ECO:0000259" key="16">
    <source>
        <dbReference type="PROSITE" id="PS50975"/>
    </source>
</evidence>
<evidence type="ECO:0000256" key="1">
    <source>
        <dbReference type="ARBA" id="ARBA00001936"/>
    </source>
</evidence>
<comment type="similarity">
    <text evidence="11 14">Belongs to the GARS family.</text>
</comment>
<evidence type="ECO:0000256" key="7">
    <source>
        <dbReference type="ARBA" id="ARBA00022741"/>
    </source>
</evidence>
<evidence type="ECO:0000256" key="5">
    <source>
        <dbReference type="ARBA" id="ARBA00022598"/>
    </source>
</evidence>
<dbReference type="HAMAP" id="MF_00138">
    <property type="entry name" value="GARS"/>
    <property type="match status" value="1"/>
</dbReference>
<keyword evidence="9 15" id="KW-0067">ATP-binding</keyword>
<dbReference type="InterPro" id="IPR020560">
    <property type="entry name" value="PRibGlycinamide_synth_C-dom"/>
</dbReference>
<keyword evidence="10" id="KW-0464">Manganese</keyword>
<dbReference type="Pfam" id="PF02843">
    <property type="entry name" value="GARS_C"/>
    <property type="match status" value="1"/>
</dbReference>
<dbReference type="SMART" id="SM01209">
    <property type="entry name" value="GARS_A"/>
    <property type="match status" value="1"/>
</dbReference>
<comment type="cofactor">
    <cofactor evidence="1">
        <name>Mn(2+)</name>
        <dbReference type="ChEBI" id="CHEBI:29035"/>
    </cofactor>
</comment>
<comment type="cofactor">
    <cofactor evidence="2">
        <name>Mg(2+)</name>
        <dbReference type="ChEBI" id="CHEBI:18420"/>
    </cofactor>
</comment>
<dbReference type="SUPFAM" id="SSF56059">
    <property type="entry name" value="Glutathione synthetase ATP-binding domain-like"/>
    <property type="match status" value="1"/>
</dbReference>
<evidence type="ECO:0000256" key="14">
    <source>
        <dbReference type="HAMAP-Rule" id="MF_00138"/>
    </source>
</evidence>
<evidence type="ECO:0000256" key="12">
    <source>
        <dbReference type="ARBA" id="ARBA00042242"/>
    </source>
</evidence>
<gene>
    <name evidence="14 17" type="primary">purD</name>
    <name evidence="17" type="ORF">OSSY52_13820</name>
</gene>
<dbReference type="FunFam" id="3.90.600.10:FF:000001">
    <property type="entry name" value="Trifunctional purine biosynthetic protein adenosine-3"/>
    <property type="match status" value="1"/>
</dbReference>
<keyword evidence="18" id="KW-1185">Reference proteome</keyword>
<keyword evidence="8 14" id="KW-0658">Purine biosynthesis</keyword>
<dbReference type="Gene3D" id="3.40.50.20">
    <property type="match status" value="1"/>
</dbReference>
<evidence type="ECO:0000256" key="3">
    <source>
        <dbReference type="ARBA" id="ARBA00005174"/>
    </source>
</evidence>
<dbReference type="GO" id="GO:0046872">
    <property type="term" value="F:metal ion binding"/>
    <property type="evidence" value="ECO:0007669"/>
    <property type="project" value="UniProtKB-KW"/>
</dbReference>
<evidence type="ECO:0000256" key="11">
    <source>
        <dbReference type="ARBA" id="ARBA00038345"/>
    </source>
</evidence>
<evidence type="ECO:0000256" key="6">
    <source>
        <dbReference type="ARBA" id="ARBA00022723"/>
    </source>
</evidence>
<dbReference type="PROSITE" id="PS50975">
    <property type="entry name" value="ATP_GRASP"/>
    <property type="match status" value="1"/>
</dbReference>
<dbReference type="SUPFAM" id="SSF52440">
    <property type="entry name" value="PreATP-grasp domain"/>
    <property type="match status" value="1"/>
</dbReference>
<dbReference type="InterPro" id="IPR000115">
    <property type="entry name" value="PRibGlycinamide_synth"/>
</dbReference>
<dbReference type="GO" id="GO:0005524">
    <property type="term" value="F:ATP binding"/>
    <property type="evidence" value="ECO:0007669"/>
    <property type="project" value="UniProtKB-UniRule"/>
</dbReference>
<dbReference type="FunCoup" id="A0A7G1G4F0">
    <property type="interactions" value="332"/>
</dbReference>
<evidence type="ECO:0000256" key="9">
    <source>
        <dbReference type="ARBA" id="ARBA00022840"/>
    </source>
</evidence>
<dbReference type="InterPro" id="IPR011761">
    <property type="entry name" value="ATP-grasp"/>
</dbReference>